<sequence>MYQELLRAVQLLQVLVLDRLLEHLDAPVLPIGCGQLTRGLHGLLLLLLLLGDLLLGRLLLLLLLVHSTGGIGLLGLRWVVLLLDLDGRRSSGERLLELLKLLELLELLLGQLQGHRRLLGHLLLSCGAL</sequence>
<dbReference type="EMBL" id="HBUE01084609">
    <property type="protein sequence ID" value="CAG6479177.1"/>
    <property type="molecule type" value="Transcribed_RNA"/>
</dbReference>
<keyword evidence="1" id="KW-0472">Membrane</keyword>
<name>A0A8D8BPH0_CULPI</name>
<organism evidence="2">
    <name type="scientific">Culex pipiens</name>
    <name type="common">House mosquito</name>
    <dbReference type="NCBI Taxonomy" id="7175"/>
    <lineage>
        <taxon>Eukaryota</taxon>
        <taxon>Metazoa</taxon>
        <taxon>Ecdysozoa</taxon>
        <taxon>Arthropoda</taxon>
        <taxon>Hexapoda</taxon>
        <taxon>Insecta</taxon>
        <taxon>Pterygota</taxon>
        <taxon>Neoptera</taxon>
        <taxon>Endopterygota</taxon>
        <taxon>Diptera</taxon>
        <taxon>Nematocera</taxon>
        <taxon>Culicoidea</taxon>
        <taxon>Culicidae</taxon>
        <taxon>Culicinae</taxon>
        <taxon>Culicini</taxon>
        <taxon>Culex</taxon>
        <taxon>Culex</taxon>
    </lineage>
</organism>
<feature type="transmembrane region" description="Helical" evidence="1">
    <location>
        <begin position="69"/>
        <end position="85"/>
    </location>
</feature>
<accession>A0A8D8BPH0</accession>
<proteinExistence type="predicted"/>
<evidence type="ECO:0000256" key="1">
    <source>
        <dbReference type="SAM" id="Phobius"/>
    </source>
</evidence>
<reference evidence="2" key="1">
    <citation type="submission" date="2021-05" db="EMBL/GenBank/DDBJ databases">
        <authorList>
            <person name="Alioto T."/>
            <person name="Alioto T."/>
            <person name="Gomez Garrido J."/>
        </authorList>
    </citation>
    <scope>NUCLEOTIDE SEQUENCE</scope>
</reference>
<dbReference type="AlphaFoldDB" id="A0A8D8BPH0"/>
<keyword evidence="1" id="KW-1133">Transmembrane helix</keyword>
<protein>
    <submittedName>
        <fullName evidence="2">(northern house mosquito) hypothetical protein</fullName>
    </submittedName>
</protein>
<keyword evidence="1" id="KW-0812">Transmembrane</keyword>
<evidence type="ECO:0000313" key="2">
    <source>
        <dbReference type="EMBL" id="CAG6479177.1"/>
    </source>
</evidence>